<dbReference type="SMART" id="SM00829">
    <property type="entry name" value="PKS_ER"/>
    <property type="match status" value="1"/>
</dbReference>
<evidence type="ECO:0000313" key="2">
    <source>
        <dbReference type="EMBL" id="UQS83118.1"/>
    </source>
</evidence>
<dbReference type="Pfam" id="PF08240">
    <property type="entry name" value="ADH_N"/>
    <property type="match status" value="1"/>
</dbReference>
<dbReference type="Gene3D" id="3.90.180.10">
    <property type="entry name" value="Medium-chain alcohol dehydrogenases, catalytic domain"/>
    <property type="match status" value="1"/>
</dbReference>
<gene>
    <name evidence="2" type="ORF">MOO47_04845</name>
</gene>
<dbReference type="CDD" id="cd05289">
    <property type="entry name" value="MDR_like_2"/>
    <property type="match status" value="1"/>
</dbReference>
<dbReference type="PANTHER" id="PTHR44013">
    <property type="entry name" value="ZINC-TYPE ALCOHOL DEHYDROGENASE-LIKE PROTEIN C16A3.02C"/>
    <property type="match status" value="1"/>
</dbReference>
<dbReference type="SUPFAM" id="SSF50129">
    <property type="entry name" value="GroES-like"/>
    <property type="match status" value="1"/>
</dbReference>
<dbReference type="SUPFAM" id="SSF51735">
    <property type="entry name" value="NAD(P)-binding Rossmann-fold domains"/>
    <property type="match status" value="1"/>
</dbReference>
<dbReference type="RefSeq" id="WP_249512345.1">
    <property type="nucleotide sequence ID" value="NZ_CP093365.1"/>
</dbReference>
<dbReference type="Proteomes" id="UP000831947">
    <property type="component" value="Chromosome"/>
</dbReference>
<dbReference type="EMBL" id="CP093365">
    <property type="protein sequence ID" value="UQS83118.1"/>
    <property type="molecule type" value="Genomic_DNA"/>
</dbReference>
<dbReference type="InterPro" id="IPR020843">
    <property type="entry name" value="ER"/>
</dbReference>
<accession>A0ABY4PBH1</accession>
<dbReference type="InterPro" id="IPR011032">
    <property type="entry name" value="GroES-like_sf"/>
</dbReference>
<dbReference type="PANTHER" id="PTHR44013:SF1">
    <property type="entry name" value="ZINC-TYPE ALCOHOL DEHYDROGENASE-LIKE PROTEIN C16A3.02C"/>
    <property type="match status" value="1"/>
</dbReference>
<feature type="domain" description="Enoyl reductase (ER)" evidence="1">
    <location>
        <begin position="17"/>
        <end position="316"/>
    </location>
</feature>
<dbReference type="InterPro" id="IPR052733">
    <property type="entry name" value="Chloroplast_QOR"/>
</dbReference>
<dbReference type="Pfam" id="PF13602">
    <property type="entry name" value="ADH_zinc_N_2"/>
    <property type="match status" value="1"/>
</dbReference>
<reference evidence="2 3" key="1">
    <citation type="journal article" date="2022" name="Int. J. Syst. Evol. Microbiol.">
        <title>Apilactobacillus apisilvae sp. nov., Nicolia spurrieriana gen. nov. sp. nov., Bombilactobacillus folatiphilus sp. nov. and Bombilactobacillus thymidiniphilus sp. nov., four new lactic acid bacterial isolates from stingless bees Tetragonula carbonaria and Austroplebeia australis.</title>
        <authorList>
            <person name="Oliphant S.A."/>
            <person name="Watson-Haigh N.S."/>
            <person name="Sumby K.M."/>
            <person name="Gardner J."/>
            <person name="Groom S."/>
            <person name="Jiranek V."/>
        </authorList>
    </citation>
    <scope>NUCLEOTIDE SEQUENCE [LARGE SCALE GENOMIC DNA]</scope>
    <source>
        <strain evidence="2 3">SG4_A1</strain>
    </source>
</reference>
<organism evidence="2 3">
    <name type="scientific">Bombilactobacillus thymidiniphilus</name>
    <dbReference type="NCBI Taxonomy" id="2923363"/>
    <lineage>
        <taxon>Bacteria</taxon>
        <taxon>Bacillati</taxon>
        <taxon>Bacillota</taxon>
        <taxon>Bacilli</taxon>
        <taxon>Lactobacillales</taxon>
        <taxon>Lactobacillaceae</taxon>
        <taxon>Bombilactobacillus</taxon>
    </lineage>
</organism>
<keyword evidence="3" id="KW-1185">Reference proteome</keyword>
<proteinExistence type="predicted"/>
<protein>
    <submittedName>
        <fullName evidence="2">NADP-dependent oxidoreductase</fullName>
    </submittedName>
</protein>
<evidence type="ECO:0000313" key="3">
    <source>
        <dbReference type="Proteomes" id="UP000831947"/>
    </source>
</evidence>
<dbReference type="InterPro" id="IPR013154">
    <property type="entry name" value="ADH-like_N"/>
</dbReference>
<evidence type="ECO:0000259" key="1">
    <source>
        <dbReference type="SMART" id="SM00829"/>
    </source>
</evidence>
<name>A0ABY4PBH1_9LACO</name>
<dbReference type="Gene3D" id="3.40.50.720">
    <property type="entry name" value="NAD(P)-binding Rossmann-like Domain"/>
    <property type="match status" value="1"/>
</dbReference>
<sequence>MTEQKKTMEAAYYNEFGGPEVLEVGQMPMPQISDNQVLVKVAAVSFNPLDGYQRMGQLGDVQFPHIPQIDFSGIVTEVGSQVTDFKSGDRVIGANVDFQKDGAAAEYVALAIDDPTSMLVHAPSNVSLADAATLPCAALTAYQGLLTHCQVNKGDRIFIAGGAGGVGSFAIQIAKGLGAHVISSASSKNLDFLKSLGADDVFDYANDSLENHVNEKLDAVFSIAPISTEALDQFIPSIKEGGHLVSTLNPASEELAEQYKIKASTMAVTPATNDLQEVVKLVENNVVKPYVTERYPLDQIVQAHATAGQTHGKVIVVVDNDLN</sequence>
<dbReference type="InterPro" id="IPR036291">
    <property type="entry name" value="NAD(P)-bd_dom_sf"/>
</dbReference>